<feature type="transmembrane region" description="Helical" evidence="5">
    <location>
        <begin position="101"/>
        <end position="123"/>
    </location>
</feature>
<comment type="subcellular location">
    <subcellularLocation>
        <location evidence="1">Membrane</location>
    </subcellularLocation>
</comment>
<evidence type="ECO:0000256" key="1">
    <source>
        <dbReference type="ARBA" id="ARBA00004370"/>
    </source>
</evidence>
<keyword evidence="2 5" id="KW-0812">Transmembrane</keyword>
<accession>A0A915A7P4</accession>
<dbReference type="InterPro" id="IPR000276">
    <property type="entry name" value="GPCR_Rhodpsn"/>
</dbReference>
<keyword evidence="4 5" id="KW-0472">Membrane</keyword>
<feature type="transmembrane region" description="Helical" evidence="5">
    <location>
        <begin position="64"/>
        <end position="89"/>
    </location>
</feature>
<name>A0A915A7P4_PARUN</name>
<keyword evidence="3 5" id="KW-1133">Transmembrane helix</keyword>
<evidence type="ECO:0000256" key="2">
    <source>
        <dbReference type="ARBA" id="ARBA00022692"/>
    </source>
</evidence>
<dbReference type="Proteomes" id="UP000887569">
    <property type="component" value="Unplaced"/>
</dbReference>
<keyword evidence="6" id="KW-1185">Reference proteome</keyword>
<proteinExistence type="predicted"/>
<evidence type="ECO:0000256" key="4">
    <source>
        <dbReference type="ARBA" id="ARBA00023136"/>
    </source>
</evidence>
<dbReference type="GO" id="GO:0016020">
    <property type="term" value="C:membrane"/>
    <property type="evidence" value="ECO:0007669"/>
    <property type="project" value="UniProtKB-SubCell"/>
</dbReference>
<evidence type="ECO:0000256" key="5">
    <source>
        <dbReference type="SAM" id="Phobius"/>
    </source>
</evidence>
<evidence type="ECO:0000313" key="7">
    <source>
        <dbReference type="WBParaSite" id="PgR002_g222_t02"/>
    </source>
</evidence>
<organism evidence="6 7">
    <name type="scientific">Parascaris univalens</name>
    <name type="common">Nematode worm</name>
    <dbReference type="NCBI Taxonomy" id="6257"/>
    <lineage>
        <taxon>Eukaryota</taxon>
        <taxon>Metazoa</taxon>
        <taxon>Ecdysozoa</taxon>
        <taxon>Nematoda</taxon>
        <taxon>Chromadorea</taxon>
        <taxon>Rhabditida</taxon>
        <taxon>Spirurina</taxon>
        <taxon>Ascaridomorpha</taxon>
        <taxon>Ascaridoidea</taxon>
        <taxon>Ascarididae</taxon>
        <taxon>Parascaris</taxon>
    </lineage>
</organism>
<protein>
    <submittedName>
        <fullName evidence="7">G-protein coupled receptors family 1 profile domain-containing protein</fullName>
    </submittedName>
</protein>
<dbReference type="AlphaFoldDB" id="A0A915A7P4"/>
<reference evidence="7" key="1">
    <citation type="submission" date="2022-11" db="UniProtKB">
        <authorList>
            <consortium name="WormBaseParasite"/>
        </authorList>
    </citation>
    <scope>IDENTIFICATION</scope>
</reference>
<sequence>AEFGAQLARRLAPSLQEYLLLLPSMEFLGSRSVRITPTNATSTQPDFIPVLNMFPLSNWSTRHIMFYSLLYAALFLIGLCGNVSVITLIRHVHATIPYDNTMIFILFLCCVDLASVIPLPMAIVDQLLGFW</sequence>
<evidence type="ECO:0000313" key="6">
    <source>
        <dbReference type="Proteomes" id="UP000887569"/>
    </source>
</evidence>
<dbReference type="PRINTS" id="PR00237">
    <property type="entry name" value="GPCRRHODOPSN"/>
</dbReference>
<dbReference type="WBParaSite" id="PgR002_g222_t02">
    <property type="protein sequence ID" value="PgR002_g222_t02"/>
    <property type="gene ID" value="PgR002_g222"/>
</dbReference>
<evidence type="ECO:0000256" key="3">
    <source>
        <dbReference type="ARBA" id="ARBA00022989"/>
    </source>
</evidence>
<dbReference type="Gene3D" id="1.20.1070.10">
    <property type="entry name" value="Rhodopsin 7-helix transmembrane proteins"/>
    <property type="match status" value="1"/>
</dbReference>
<dbReference type="GO" id="GO:0004930">
    <property type="term" value="F:G protein-coupled receptor activity"/>
    <property type="evidence" value="ECO:0007669"/>
    <property type="project" value="InterPro"/>
</dbReference>